<dbReference type="PRINTS" id="PR00368">
    <property type="entry name" value="FADPNR"/>
</dbReference>
<dbReference type="Pfam" id="PF18113">
    <property type="entry name" value="Rbx_binding"/>
    <property type="match status" value="1"/>
</dbReference>
<organism evidence="11 12">
    <name type="scientific">Solimonas fluminis</name>
    <dbReference type="NCBI Taxonomy" id="2086571"/>
    <lineage>
        <taxon>Bacteria</taxon>
        <taxon>Pseudomonadati</taxon>
        <taxon>Pseudomonadota</taxon>
        <taxon>Gammaproteobacteria</taxon>
        <taxon>Nevskiales</taxon>
        <taxon>Nevskiaceae</taxon>
        <taxon>Solimonas</taxon>
    </lineage>
</organism>
<sequence>MSAPLTILGSGHAGITLARDLRKLAPDLPLRLITREDGHYYYKPDLSKAFAAGKDADGLIKNPLEQLVEQLKAEVLARKDVTAIDPAAHAVQVDGQWLPYSKLVLATGADVIRLPIAGDAAAEMLSVNDREDYARFRSLLQPGARVLIIGAGLIGCEFANDLAAGGYAVRVVDIAGWPLNRLLPEAQGRALQDGLGKLGVTWQLGASVASLDRVGGAIEARFSDDSRATVDVVLSAVGLRPRIRLAADAGIACKAGIVVDDHLQTSAPDVYALGDCIEVNGRLLPYILPIANASRALAATLAGTPTKARFPAMPVIVKTPACPTLVNPPPPVAGSWEVTGTAPDLEAVYKDEAGKPLGFALTGAATSKRGQYVPLMPAIHEPA</sequence>
<dbReference type="RefSeq" id="WP_104229434.1">
    <property type="nucleotide sequence ID" value="NZ_PSNW01000002.1"/>
</dbReference>
<keyword evidence="6" id="KW-0274">FAD</keyword>
<keyword evidence="5" id="KW-0285">Flavoprotein</keyword>
<dbReference type="InterPro" id="IPR036188">
    <property type="entry name" value="FAD/NAD-bd_sf"/>
</dbReference>
<dbReference type="Gene3D" id="3.30.390.120">
    <property type="match status" value="1"/>
</dbReference>
<keyword evidence="12" id="KW-1185">Reference proteome</keyword>
<keyword evidence="7" id="KW-0560">Oxidoreductase</keyword>
<feature type="domain" description="FAD/NAD(P)-binding" evidence="9">
    <location>
        <begin position="6"/>
        <end position="278"/>
    </location>
</feature>
<evidence type="ECO:0000256" key="1">
    <source>
        <dbReference type="ARBA" id="ARBA00001974"/>
    </source>
</evidence>
<proteinExistence type="inferred from homology"/>
<comment type="caution">
    <text evidence="11">The sequence shown here is derived from an EMBL/GenBank/DDBJ whole genome shotgun (WGS) entry which is preliminary data.</text>
</comment>
<evidence type="ECO:0000256" key="8">
    <source>
        <dbReference type="ARBA" id="ARBA00023027"/>
    </source>
</evidence>
<dbReference type="Pfam" id="PF07992">
    <property type="entry name" value="Pyr_redox_2"/>
    <property type="match status" value="1"/>
</dbReference>
<comment type="subcellular location">
    <subcellularLocation>
        <location evidence="2">Cytoplasm</location>
    </subcellularLocation>
</comment>
<dbReference type="InterPro" id="IPR050260">
    <property type="entry name" value="FAD-bd_OxRdtase"/>
</dbReference>
<dbReference type="EMBL" id="PSNW01000002">
    <property type="protein sequence ID" value="PPE75208.1"/>
    <property type="molecule type" value="Genomic_DNA"/>
</dbReference>
<dbReference type="OrthoDB" id="9808980at2"/>
<protein>
    <submittedName>
        <fullName evidence="11">FAD-dependent oxidoreductase</fullName>
    </submittedName>
</protein>
<evidence type="ECO:0000256" key="7">
    <source>
        <dbReference type="ARBA" id="ARBA00023002"/>
    </source>
</evidence>
<dbReference type="PRINTS" id="PR00411">
    <property type="entry name" value="PNDRDTASEI"/>
</dbReference>
<dbReference type="InterPro" id="IPR041364">
    <property type="entry name" value="Rbx-bd"/>
</dbReference>
<name>A0A2S5TK92_9GAMM</name>
<comment type="cofactor">
    <cofactor evidence="1">
        <name>FAD</name>
        <dbReference type="ChEBI" id="CHEBI:57692"/>
    </cofactor>
</comment>
<feature type="domain" description="Rubredoxin binding" evidence="10">
    <location>
        <begin position="308"/>
        <end position="371"/>
    </location>
</feature>
<keyword evidence="4" id="KW-0963">Cytoplasm</keyword>
<dbReference type="PANTHER" id="PTHR43429">
    <property type="entry name" value="PYRIDINE NUCLEOTIDE-DISULFIDE OXIDOREDUCTASE DOMAIN-CONTAINING"/>
    <property type="match status" value="1"/>
</dbReference>
<dbReference type="AlphaFoldDB" id="A0A2S5TK92"/>
<reference evidence="11 12" key="1">
    <citation type="submission" date="2018-02" db="EMBL/GenBank/DDBJ databases">
        <title>Genome sequencing of Solimonas sp. HR-BB.</title>
        <authorList>
            <person name="Lee Y."/>
            <person name="Jeon C.O."/>
        </authorList>
    </citation>
    <scope>NUCLEOTIDE SEQUENCE [LARGE SCALE GENOMIC DNA]</scope>
    <source>
        <strain evidence="11 12">HR-BB</strain>
    </source>
</reference>
<evidence type="ECO:0000313" key="12">
    <source>
        <dbReference type="Proteomes" id="UP000238220"/>
    </source>
</evidence>
<evidence type="ECO:0000259" key="9">
    <source>
        <dbReference type="Pfam" id="PF07992"/>
    </source>
</evidence>
<dbReference type="Gene3D" id="3.50.50.60">
    <property type="entry name" value="FAD/NAD(P)-binding domain"/>
    <property type="match status" value="2"/>
</dbReference>
<dbReference type="Proteomes" id="UP000238220">
    <property type="component" value="Unassembled WGS sequence"/>
</dbReference>
<keyword evidence="8" id="KW-0520">NAD</keyword>
<evidence type="ECO:0000256" key="4">
    <source>
        <dbReference type="ARBA" id="ARBA00022490"/>
    </source>
</evidence>
<evidence type="ECO:0000259" key="10">
    <source>
        <dbReference type="Pfam" id="PF18113"/>
    </source>
</evidence>
<dbReference type="InterPro" id="IPR023753">
    <property type="entry name" value="FAD/NAD-binding_dom"/>
</dbReference>
<evidence type="ECO:0000256" key="5">
    <source>
        <dbReference type="ARBA" id="ARBA00022630"/>
    </source>
</evidence>
<gene>
    <name evidence="11" type="ORF">C3942_05910</name>
</gene>
<dbReference type="PANTHER" id="PTHR43429:SF3">
    <property type="entry name" value="NITRITE REDUCTASE [NAD(P)H]"/>
    <property type="match status" value="1"/>
</dbReference>
<comment type="similarity">
    <text evidence="3">Belongs to the FAD-dependent oxidoreductase family.</text>
</comment>
<evidence type="ECO:0000256" key="3">
    <source>
        <dbReference type="ARBA" id="ARBA00006442"/>
    </source>
</evidence>
<dbReference type="GO" id="GO:0016491">
    <property type="term" value="F:oxidoreductase activity"/>
    <property type="evidence" value="ECO:0007669"/>
    <property type="project" value="UniProtKB-KW"/>
</dbReference>
<evidence type="ECO:0000256" key="2">
    <source>
        <dbReference type="ARBA" id="ARBA00004496"/>
    </source>
</evidence>
<evidence type="ECO:0000256" key="6">
    <source>
        <dbReference type="ARBA" id="ARBA00022827"/>
    </source>
</evidence>
<accession>A0A2S5TK92</accession>
<dbReference type="GO" id="GO:0005737">
    <property type="term" value="C:cytoplasm"/>
    <property type="evidence" value="ECO:0007669"/>
    <property type="project" value="UniProtKB-SubCell"/>
</dbReference>
<evidence type="ECO:0000313" key="11">
    <source>
        <dbReference type="EMBL" id="PPE75208.1"/>
    </source>
</evidence>
<dbReference type="SUPFAM" id="SSF51905">
    <property type="entry name" value="FAD/NAD(P)-binding domain"/>
    <property type="match status" value="2"/>
</dbReference>